<dbReference type="NCBIfam" id="NF047360">
    <property type="entry name" value="tail_chap_PVL"/>
    <property type="match status" value="1"/>
</dbReference>
<dbReference type="InterPro" id="IPR057006">
    <property type="entry name" value="Phage_TAC_19"/>
</dbReference>
<dbReference type="KEGG" id="vg:19685775"/>
<sequence>MAKEVTIKLEDEKGKVQEYKAGKIMARTTRDAMKMYSKLEEVDKNGNPVVSEAESFDMMIDLVANSIFKKNDEVTEDTILDGLTSDEVATVLQEVIMSAMGISDEDVEEAKEGK</sequence>
<dbReference type="Proteomes" id="UP000026999">
    <property type="component" value="Segment"/>
</dbReference>
<accession>A0A060AFD7</accession>
<organism evidence="1 2">
    <name type="scientific">Staphylococcus phage 6ec</name>
    <dbReference type="NCBI Taxonomy" id="1500386"/>
    <lineage>
        <taxon>Viruses</taxon>
        <taxon>Duplodnaviria</taxon>
        <taxon>Heunggongvirae</taxon>
        <taxon>Uroviricota</taxon>
        <taxon>Caudoviricetes</taxon>
        <taxon>Sextaecvirus</taxon>
        <taxon>Sextaecvirus sextaec</taxon>
    </lineage>
</organism>
<evidence type="ECO:0000313" key="2">
    <source>
        <dbReference type="Proteomes" id="UP000026999"/>
    </source>
</evidence>
<keyword evidence="2" id="KW-1185">Reference proteome</keyword>
<protein>
    <submittedName>
        <fullName evidence="1">Tail assembly chaperone</fullName>
    </submittedName>
</protein>
<dbReference type="Pfam" id="PF23857">
    <property type="entry name" value="Phage_TAC_19"/>
    <property type="match status" value="1"/>
</dbReference>
<name>A0A060AFD7_9CAUD</name>
<dbReference type="GeneID" id="19685775"/>
<proteinExistence type="predicted"/>
<evidence type="ECO:0000313" key="1">
    <source>
        <dbReference type="EMBL" id="AIA64059.1"/>
    </source>
</evidence>
<gene>
    <name evidence="1" type="ORF">PHAGE6E_32</name>
</gene>
<dbReference type="OrthoDB" id="32311at10239"/>
<dbReference type="EMBL" id="KJ804259">
    <property type="protein sequence ID" value="AIA64059.1"/>
    <property type="molecule type" value="Genomic_DNA"/>
</dbReference>
<reference evidence="1 2" key="1">
    <citation type="journal article" date="2014" name="Genome Announc.">
        <title>Complete Genome Sequence of a Staphylococcus epidermidis Bacteriophage Isolated from the Anterior Nares of Humans.</title>
        <authorList>
            <person name="Aswani V.H."/>
            <person name="Tremblay D.M."/>
            <person name="Moineau S."/>
            <person name="Shukla S.K."/>
        </authorList>
    </citation>
    <scope>NUCLEOTIDE SEQUENCE [LARGE SCALE GENOMIC DNA]</scope>
</reference>
<dbReference type="RefSeq" id="YP_009042538.1">
    <property type="nucleotide sequence ID" value="NC_024355.1"/>
</dbReference>